<sequence length="526" mass="57213">MSTYAYRQAAGIRQALLDRRELALIDVREEADFATAHPLFAVNLPLSKLELEVRRRIPRFTTPLTVYDNGKGLAEIAIERLRSWGYQDVALLAEGLAGWRRSGGELFQDVNSASKAFGELVESVRHTPSLSAQEVQALIDSRQEVVIVDARRFDEYQTMSIPGSISVPGGELALRVESLTPSPQTPVIVNCAGRTRSIIGTQSLINAGVPNPVHALRNGTIGWTLAGQTLAHQQQRQYDPSARASGARAAEVAHFAERAGVAVIDEATLQRWQQQSDRTTFLFDVRSPEEYAAGHYPGSLSAPGGQLVQETDHFASVRGARIVLLDDDGIRAAITGSWLAQMGWETARLSALSTSQLSERGVPAAEVPPGPQAEEISPAQLAQQLEESGTVVLDFTTSANFVARHIPGAWWLTRSQLRQALEVIPPAQRYVVTCGSSLLARYAVPEVAALTGKPVQLLTGGTLAWIAAGLPLAHGDSGLAVERRDRYRRPYEGTDNSAEAMQAYLEWEYGLVDQLARDGTHGFRVL</sequence>
<evidence type="ECO:0000313" key="4">
    <source>
        <dbReference type="Proteomes" id="UP000251721"/>
    </source>
</evidence>
<dbReference type="EMBL" id="UAWQ01000002">
    <property type="protein sequence ID" value="SQC36548.1"/>
    <property type="molecule type" value="Genomic_DNA"/>
</dbReference>
<dbReference type="RefSeq" id="WP_032417247.1">
    <property type="nucleotide sequence ID" value="NZ_BIGV01000002.1"/>
</dbReference>
<evidence type="ECO:0000259" key="2">
    <source>
        <dbReference type="PROSITE" id="PS50206"/>
    </source>
</evidence>
<dbReference type="SMART" id="SM00450">
    <property type="entry name" value="RHOD"/>
    <property type="match status" value="4"/>
</dbReference>
<evidence type="ECO:0000313" key="3">
    <source>
        <dbReference type="EMBL" id="SQC36548.1"/>
    </source>
</evidence>
<accession>A0A2X3E2D3</accession>
<dbReference type="CDD" id="cd01534">
    <property type="entry name" value="4RHOD_Repeat_3"/>
    <property type="match status" value="1"/>
</dbReference>
<feature type="domain" description="Rhodanese" evidence="2">
    <location>
        <begin position="141"/>
        <end position="232"/>
    </location>
</feature>
<dbReference type="Pfam" id="PF00581">
    <property type="entry name" value="Rhodanese"/>
    <property type="match status" value="4"/>
</dbReference>
<gene>
    <name evidence="3" type="ORF">NCTC13465_00193</name>
</gene>
<dbReference type="GO" id="GO:0016740">
    <property type="term" value="F:transferase activity"/>
    <property type="evidence" value="ECO:0007669"/>
    <property type="project" value="UniProtKB-KW"/>
</dbReference>
<feature type="domain" description="Rhodanese" evidence="2">
    <location>
        <begin position="386"/>
        <end position="474"/>
    </location>
</feature>
<dbReference type="PANTHER" id="PTHR43855:SF1">
    <property type="entry name" value="THIOSULFATE SULFURTRANSFERASE"/>
    <property type="match status" value="1"/>
</dbReference>
<dbReference type="Gene3D" id="3.40.250.10">
    <property type="entry name" value="Rhodanese-like domain"/>
    <property type="match status" value="4"/>
</dbReference>
<keyword evidence="1" id="KW-0677">Repeat</keyword>
<evidence type="ECO:0000256" key="1">
    <source>
        <dbReference type="ARBA" id="ARBA00022737"/>
    </source>
</evidence>
<feature type="domain" description="Rhodanese" evidence="2">
    <location>
        <begin position="276"/>
        <end position="366"/>
    </location>
</feature>
<dbReference type="PANTHER" id="PTHR43855">
    <property type="entry name" value="THIOSULFATE SULFURTRANSFERASE"/>
    <property type="match status" value="1"/>
</dbReference>
<protein>
    <submittedName>
        <fullName evidence="3">Rhodanese-related sulfurtransferase</fullName>
    </submittedName>
</protein>
<dbReference type="Proteomes" id="UP000251721">
    <property type="component" value="Unassembled WGS sequence"/>
</dbReference>
<proteinExistence type="predicted"/>
<dbReference type="InterPro" id="IPR001763">
    <property type="entry name" value="Rhodanese-like_dom"/>
</dbReference>
<dbReference type="CDD" id="cd01535">
    <property type="entry name" value="4RHOD_Repeat_4"/>
    <property type="match status" value="1"/>
</dbReference>
<dbReference type="SUPFAM" id="SSF52821">
    <property type="entry name" value="Rhodanese/Cell cycle control phosphatase"/>
    <property type="match status" value="4"/>
</dbReference>
<dbReference type="PROSITE" id="PS50206">
    <property type="entry name" value="RHODANESE_3"/>
    <property type="match status" value="4"/>
</dbReference>
<dbReference type="InterPro" id="IPR051126">
    <property type="entry name" value="Thiosulfate_sulfurtransferase"/>
</dbReference>
<reference evidence="3 4" key="1">
    <citation type="submission" date="2018-06" db="EMBL/GenBank/DDBJ databases">
        <authorList>
            <consortium name="Pathogen Informatics"/>
            <person name="Doyle S."/>
        </authorList>
    </citation>
    <scope>NUCLEOTIDE SEQUENCE [LARGE SCALE GENOMIC DNA]</scope>
    <source>
        <strain evidence="3 4">NCTC13465</strain>
    </source>
</reference>
<name>A0A2X3E2D3_KLEPN</name>
<organism evidence="3 4">
    <name type="scientific">Klebsiella pneumoniae</name>
    <dbReference type="NCBI Taxonomy" id="573"/>
    <lineage>
        <taxon>Bacteria</taxon>
        <taxon>Pseudomonadati</taxon>
        <taxon>Pseudomonadota</taxon>
        <taxon>Gammaproteobacteria</taxon>
        <taxon>Enterobacterales</taxon>
        <taxon>Enterobacteriaceae</taxon>
        <taxon>Klebsiella/Raoultella group</taxon>
        <taxon>Klebsiella</taxon>
        <taxon>Klebsiella pneumoniae complex</taxon>
    </lineage>
</organism>
<feature type="domain" description="Rhodanese" evidence="2">
    <location>
        <begin position="18"/>
        <end position="108"/>
    </location>
</feature>
<keyword evidence="3" id="KW-0808">Transferase</keyword>
<dbReference type="AlphaFoldDB" id="A0A2X3E2D3"/>
<dbReference type="InterPro" id="IPR036873">
    <property type="entry name" value="Rhodanese-like_dom_sf"/>
</dbReference>